<dbReference type="EMBL" id="JAHMUF010000010">
    <property type="protein sequence ID" value="KAG7193787.1"/>
    <property type="molecule type" value="Genomic_DNA"/>
</dbReference>
<reference evidence="1" key="1">
    <citation type="submission" date="2021-03" db="EMBL/GenBank/DDBJ databases">
        <authorList>
            <person name="Palmer J.M."/>
        </authorList>
    </citation>
    <scope>NUCLEOTIDE SEQUENCE</scope>
    <source>
        <strain evidence="1">ARV_011</strain>
    </source>
</reference>
<comment type="caution">
    <text evidence="1">The sequence shown here is derived from an EMBL/GenBank/DDBJ whole genome shotgun (WGS) entry which is preliminary data.</text>
</comment>
<evidence type="ECO:0000313" key="2">
    <source>
        <dbReference type="Proteomes" id="UP000790833"/>
    </source>
</evidence>
<proteinExistence type="predicted"/>
<organism evidence="1 2">
    <name type="scientific">Scheffersomyces spartinae</name>
    <dbReference type="NCBI Taxonomy" id="45513"/>
    <lineage>
        <taxon>Eukaryota</taxon>
        <taxon>Fungi</taxon>
        <taxon>Dikarya</taxon>
        <taxon>Ascomycota</taxon>
        <taxon>Saccharomycotina</taxon>
        <taxon>Pichiomycetes</taxon>
        <taxon>Debaryomycetaceae</taxon>
        <taxon>Scheffersomyces</taxon>
    </lineage>
</organism>
<sequence length="696" mass="79257">MPLPIFIRFMAKYNHVPQRLVIDLWLNFVLLKRLQPFLLMSKNIDLTVLGWIPLSSIDNNNLDLYRFTSIRINSSSERKLLQHLPNSLKFLELDLDDSSKRRQQPVTLQLYNLQRLTLINDEGLSPHRISLVCPNLTELILTISNNDVLDWCVWLNNTRTPTSRQLESLTMNIGPSENSGFLQPSPQLELFLPDHIKHLLLKLANLDLFECPALLDLSESTCLTSLTLENVIVSQLELPETLSKLVIDINHDNGFRLDSFNGWVLPKNLSTFELHSSWFIELFDLKLPTSVSTLRLMGIPVEKWVADLQLPNLQTAVIVTSRVSDDVEDPPALKAFLSRNDEHLQTQCIVGPFHTTYYISSALQLSKNDVFKQHQTLLKRTVEDRGMVRITSIADFFHFPAHIDSINITLHQPDHLLLKTFGEFLLGSNQLTRLNIAWHSNSFSEVLLPSNLKDCSIKAHTPIQVSDFHTPTSEGLDTIFNTKNCLGLRRLEIVGVRTMEMDFNKFPSLHTLITDSDIQQKDYSLTPFVHVKNLKCLQPIAGLQNVDFELFPNLQTLDCQLPMANSSLRLHGMTKLCNLRMTEHQFTFTSIPSSLPSSLRILHFTTIGDNLRLDARQCHNLFVISFQLLQLSVIKSLIDSLPTNNSLNAICPHKDLGNLYEGGYECIRRHFPKLVPLINLGPVPQSSVFDTTVMCK</sequence>
<dbReference type="Proteomes" id="UP000790833">
    <property type="component" value="Unassembled WGS sequence"/>
</dbReference>
<dbReference type="AlphaFoldDB" id="A0A9P7V9N8"/>
<keyword evidence="2" id="KW-1185">Reference proteome</keyword>
<protein>
    <submittedName>
        <fullName evidence="1">Uncharacterized protein</fullName>
    </submittedName>
</protein>
<evidence type="ECO:0000313" key="1">
    <source>
        <dbReference type="EMBL" id="KAG7193787.1"/>
    </source>
</evidence>
<accession>A0A9P7V9N8</accession>
<dbReference type="GeneID" id="66113854"/>
<dbReference type="RefSeq" id="XP_043049335.1">
    <property type="nucleotide sequence ID" value="XM_043191323.1"/>
</dbReference>
<gene>
    <name evidence="1" type="ORF">KQ657_000480</name>
</gene>
<name>A0A9P7V9N8_9ASCO</name>